<accession>A0A2T7PS81</accession>
<dbReference type="PANTHER" id="PTHR16515">
    <property type="entry name" value="PR DOMAIN ZINC FINGER PROTEIN"/>
    <property type="match status" value="1"/>
</dbReference>
<dbReference type="PROSITE" id="PS00028">
    <property type="entry name" value="ZINC_FINGER_C2H2_1"/>
    <property type="match status" value="3"/>
</dbReference>
<keyword evidence="12" id="KW-1185">Reference proteome</keyword>
<dbReference type="InterPro" id="IPR050331">
    <property type="entry name" value="Zinc_finger"/>
</dbReference>
<evidence type="ECO:0000256" key="5">
    <source>
        <dbReference type="ARBA" id="ARBA00022833"/>
    </source>
</evidence>
<organism evidence="11 12">
    <name type="scientific">Pomacea canaliculata</name>
    <name type="common">Golden apple snail</name>
    <dbReference type="NCBI Taxonomy" id="400727"/>
    <lineage>
        <taxon>Eukaryota</taxon>
        <taxon>Metazoa</taxon>
        <taxon>Spiralia</taxon>
        <taxon>Lophotrochozoa</taxon>
        <taxon>Mollusca</taxon>
        <taxon>Gastropoda</taxon>
        <taxon>Caenogastropoda</taxon>
        <taxon>Architaenioglossa</taxon>
        <taxon>Ampullarioidea</taxon>
        <taxon>Ampullariidae</taxon>
        <taxon>Pomacea</taxon>
    </lineage>
</organism>
<feature type="domain" description="C2H2-type" evidence="10">
    <location>
        <begin position="253"/>
        <end position="280"/>
    </location>
</feature>
<dbReference type="SUPFAM" id="SSF57667">
    <property type="entry name" value="beta-beta-alpha zinc fingers"/>
    <property type="match status" value="1"/>
</dbReference>
<keyword evidence="8" id="KW-0175">Coiled coil</keyword>
<keyword evidence="4 7" id="KW-0863">Zinc-finger</keyword>
<dbReference type="GO" id="GO:0008270">
    <property type="term" value="F:zinc ion binding"/>
    <property type="evidence" value="ECO:0007669"/>
    <property type="project" value="UniProtKB-KW"/>
</dbReference>
<evidence type="ECO:0000256" key="7">
    <source>
        <dbReference type="PROSITE-ProRule" id="PRU00042"/>
    </source>
</evidence>
<dbReference type="OrthoDB" id="6065450at2759"/>
<protein>
    <recommendedName>
        <fullName evidence="10">C2H2-type domain-containing protein</fullName>
    </recommendedName>
</protein>
<dbReference type="PANTHER" id="PTHR16515:SF66">
    <property type="entry name" value="C2H2-TYPE DOMAIN-CONTAINING PROTEIN"/>
    <property type="match status" value="1"/>
</dbReference>
<evidence type="ECO:0000313" key="12">
    <source>
        <dbReference type="Proteomes" id="UP000245119"/>
    </source>
</evidence>
<evidence type="ECO:0000256" key="3">
    <source>
        <dbReference type="ARBA" id="ARBA00022737"/>
    </source>
</evidence>
<feature type="compositionally biased region" description="Acidic residues" evidence="9">
    <location>
        <begin position="197"/>
        <end position="212"/>
    </location>
</feature>
<keyword evidence="3" id="KW-0677">Repeat</keyword>
<comment type="caution">
    <text evidence="11">The sequence shown here is derived from an EMBL/GenBank/DDBJ whole genome shotgun (WGS) entry which is preliminary data.</text>
</comment>
<gene>
    <name evidence="11" type="ORF">C0Q70_03254</name>
</gene>
<keyword evidence="5" id="KW-0862">Zinc</keyword>
<dbReference type="GO" id="GO:0010468">
    <property type="term" value="P:regulation of gene expression"/>
    <property type="evidence" value="ECO:0007669"/>
    <property type="project" value="TreeGrafter"/>
</dbReference>
<comment type="subcellular location">
    <subcellularLocation>
        <location evidence="1">Nucleus</location>
    </subcellularLocation>
</comment>
<dbReference type="InterPro" id="IPR036236">
    <property type="entry name" value="Znf_C2H2_sf"/>
</dbReference>
<dbReference type="AlphaFoldDB" id="A0A2T7PS81"/>
<dbReference type="EMBL" id="PZQS01000002">
    <property type="protein sequence ID" value="PVD36276.1"/>
    <property type="molecule type" value="Genomic_DNA"/>
</dbReference>
<dbReference type="Gene3D" id="3.30.160.60">
    <property type="entry name" value="Classic Zinc Finger"/>
    <property type="match status" value="1"/>
</dbReference>
<evidence type="ECO:0000256" key="2">
    <source>
        <dbReference type="ARBA" id="ARBA00022723"/>
    </source>
</evidence>
<dbReference type="InterPro" id="IPR013087">
    <property type="entry name" value="Znf_C2H2_type"/>
</dbReference>
<feature type="domain" description="C2H2-type" evidence="10">
    <location>
        <begin position="280"/>
        <end position="308"/>
    </location>
</feature>
<evidence type="ECO:0000256" key="9">
    <source>
        <dbReference type="SAM" id="MobiDB-lite"/>
    </source>
</evidence>
<feature type="coiled-coil region" evidence="8">
    <location>
        <begin position="54"/>
        <end position="158"/>
    </location>
</feature>
<dbReference type="SMART" id="SM00355">
    <property type="entry name" value="ZnF_C2H2"/>
    <property type="match status" value="3"/>
</dbReference>
<dbReference type="PROSITE" id="PS50157">
    <property type="entry name" value="ZINC_FINGER_C2H2_2"/>
    <property type="match status" value="3"/>
</dbReference>
<evidence type="ECO:0000256" key="6">
    <source>
        <dbReference type="ARBA" id="ARBA00023242"/>
    </source>
</evidence>
<sequence length="333" mass="38318">MGANTVYKAEPNLEKNELSEENGSLDLVNSQCLSLEKKYKCAAKSEESKGHKRCPKLRKDREKLRQEKELLRREKQALRANRELLQAERKALDADKEIVKADKDALQAEKEVIKARKHMLKCESDALKAERRALEGERKELEAERVTLKAQLAVLKAERFSLESERALLLSELSMDQKRIQGSDHADSTHCFNGNYDGDEGTEVDDSPEDGDAIEEDKVNQEENDFYQCDICSKMYRSYKSFNRHLKIHSSFFHCGACQKPFDSKEELSRHKLEHAKSKLICPICGDALVSKYSLEKHRRMKHAKSLQTHVFEVGFSHFATHTLPSALRYFGW</sequence>
<keyword evidence="2" id="KW-0479">Metal-binding</keyword>
<evidence type="ECO:0000259" key="10">
    <source>
        <dbReference type="PROSITE" id="PS50157"/>
    </source>
</evidence>
<evidence type="ECO:0000256" key="4">
    <source>
        <dbReference type="ARBA" id="ARBA00022771"/>
    </source>
</evidence>
<reference evidence="11 12" key="1">
    <citation type="submission" date="2018-04" db="EMBL/GenBank/DDBJ databases">
        <title>The genome of golden apple snail Pomacea canaliculata provides insight into stress tolerance and invasive adaptation.</title>
        <authorList>
            <person name="Liu C."/>
            <person name="Liu B."/>
            <person name="Ren Y."/>
            <person name="Zhang Y."/>
            <person name="Wang H."/>
            <person name="Li S."/>
            <person name="Jiang F."/>
            <person name="Yin L."/>
            <person name="Zhang G."/>
            <person name="Qian W."/>
            <person name="Fan W."/>
        </authorList>
    </citation>
    <scope>NUCLEOTIDE SEQUENCE [LARGE SCALE GENOMIC DNA]</scope>
    <source>
        <strain evidence="11">SZHN2017</strain>
        <tissue evidence="11">Muscle</tissue>
    </source>
</reference>
<feature type="region of interest" description="Disordered" evidence="9">
    <location>
        <begin position="184"/>
        <end position="212"/>
    </location>
</feature>
<dbReference type="Pfam" id="PF00096">
    <property type="entry name" value="zf-C2H2"/>
    <property type="match status" value="1"/>
</dbReference>
<dbReference type="GO" id="GO:0005634">
    <property type="term" value="C:nucleus"/>
    <property type="evidence" value="ECO:0007669"/>
    <property type="project" value="UniProtKB-SubCell"/>
</dbReference>
<evidence type="ECO:0000256" key="1">
    <source>
        <dbReference type="ARBA" id="ARBA00004123"/>
    </source>
</evidence>
<evidence type="ECO:0000256" key="8">
    <source>
        <dbReference type="SAM" id="Coils"/>
    </source>
</evidence>
<proteinExistence type="predicted"/>
<name>A0A2T7PS81_POMCA</name>
<dbReference type="Pfam" id="PF13894">
    <property type="entry name" value="zf-C2H2_4"/>
    <property type="match status" value="1"/>
</dbReference>
<dbReference type="Proteomes" id="UP000245119">
    <property type="component" value="Linkage Group LG2"/>
</dbReference>
<feature type="domain" description="C2H2-type" evidence="10">
    <location>
        <begin position="227"/>
        <end position="250"/>
    </location>
</feature>
<evidence type="ECO:0000313" key="11">
    <source>
        <dbReference type="EMBL" id="PVD36276.1"/>
    </source>
</evidence>
<feature type="region of interest" description="Disordered" evidence="9">
    <location>
        <begin position="1"/>
        <end position="21"/>
    </location>
</feature>
<keyword evidence="6" id="KW-0539">Nucleus</keyword>